<dbReference type="OrthoDB" id="5912039at2759"/>
<sequence length="151" mass="16814">MEFYAKYFSLIILIIINLFYVLHSQQFTPIIGGKCDINTPDVLIGGKETQFFLKCERNLQSESGKGIWVVKSRILSTTTSTTPQTTTSPAVLVTAVVSVEDKQQSQQFSKSDNTILQDLSARHGDPCSVSSICLQQEQGQLSSNYLQCDQR</sequence>
<gene>
    <name evidence="2" type="ORF">NOO_LOCUS6040</name>
</gene>
<feature type="transmembrane region" description="Helical" evidence="1">
    <location>
        <begin position="7"/>
        <end position="23"/>
    </location>
</feature>
<evidence type="ECO:0000313" key="2">
    <source>
        <dbReference type="EMBL" id="VDK80662.1"/>
    </source>
</evidence>
<keyword evidence="1" id="KW-0812">Transmembrane</keyword>
<name>A0A182ED92_ONCOC</name>
<proteinExistence type="predicted"/>
<evidence type="ECO:0000313" key="3">
    <source>
        <dbReference type="Proteomes" id="UP000271087"/>
    </source>
</evidence>
<dbReference type="EMBL" id="UYRW01001770">
    <property type="protein sequence ID" value="VDK80662.1"/>
    <property type="molecule type" value="Genomic_DNA"/>
</dbReference>
<organism evidence="4">
    <name type="scientific">Onchocerca ochengi</name>
    <name type="common">Filarial nematode worm</name>
    <dbReference type="NCBI Taxonomy" id="42157"/>
    <lineage>
        <taxon>Eukaryota</taxon>
        <taxon>Metazoa</taxon>
        <taxon>Ecdysozoa</taxon>
        <taxon>Nematoda</taxon>
        <taxon>Chromadorea</taxon>
        <taxon>Rhabditida</taxon>
        <taxon>Spirurina</taxon>
        <taxon>Spiruromorpha</taxon>
        <taxon>Filarioidea</taxon>
        <taxon>Onchocercidae</taxon>
        <taxon>Onchocerca</taxon>
    </lineage>
</organism>
<dbReference type="AlphaFoldDB" id="A0A182ED92"/>
<dbReference type="WBParaSite" id="nOo.2.0.1.t06040-RA">
    <property type="protein sequence ID" value="nOo.2.0.1.t06040-RA"/>
    <property type="gene ID" value="nOo.2.0.1.g06040"/>
</dbReference>
<evidence type="ECO:0000313" key="4">
    <source>
        <dbReference type="WBParaSite" id="nOo.2.0.1.t06040-RA"/>
    </source>
</evidence>
<dbReference type="STRING" id="42157.A0A182ED92"/>
<evidence type="ECO:0000256" key="1">
    <source>
        <dbReference type="SAM" id="Phobius"/>
    </source>
</evidence>
<keyword evidence="1" id="KW-1133">Transmembrane helix</keyword>
<protein>
    <submittedName>
        <fullName evidence="2 4">Uncharacterized protein</fullName>
    </submittedName>
</protein>
<reference evidence="4" key="1">
    <citation type="submission" date="2016-06" db="UniProtKB">
        <authorList>
            <consortium name="WormBaseParasite"/>
        </authorList>
    </citation>
    <scope>IDENTIFICATION</scope>
</reference>
<accession>A0A182ED92</accession>
<reference evidence="2 3" key="2">
    <citation type="submission" date="2018-08" db="EMBL/GenBank/DDBJ databases">
        <authorList>
            <person name="Laetsch R D."/>
            <person name="Stevens L."/>
            <person name="Kumar S."/>
            <person name="Blaxter L. M."/>
        </authorList>
    </citation>
    <scope>NUCLEOTIDE SEQUENCE [LARGE SCALE GENOMIC DNA]</scope>
</reference>
<keyword evidence="3" id="KW-1185">Reference proteome</keyword>
<keyword evidence="1" id="KW-0472">Membrane</keyword>
<dbReference type="Proteomes" id="UP000271087">
    <property type="component" value="Unassembled WGS sequence"/>
</dbReference>